<evidence type="ECO:0000256" key="1">
    <source>
        <dbReference type="SAM" id="MobiDB-lite"/>
    </source>
</evidence>
<dbReference type="AlphaFoldDB" id="A0A5A9P8Y3"/>
<accession>A0A5A9P8Y3</accession>
<feature type="compositionally biased region" description="Basic and acidic residues" evidence="1">
    <location>
        <begin position="1"/>
        <end position="14"/>
    </location>
</feature>
<dbReference type="EMBL" id="SOYY01000008">
    <property type="protein sequence ID" value="KAA0718363.1"/>
    <property type="molecule type" value="Genomic_DNA"/>
</dbReference>
<comment type="caution">
    <text evidence="2">The sequence shown here is derived from an EMBL/GenBank/DDBJ whole genome shotgun (WGS) entry which is preliminary data.</text>
</comment>
<reference evidence="2 3" key="1">
    <citation type="journal article" date="2019" name="Mol. Ecol. Resour.">
        <title>Chromosome-level genome assembly of Triplophysa tibetana, a fish adapted to the harsh high-altitude environment of the Tibetan Plateau.</title>
        <authorList>
            <person name="Yang X."/>
            <person name="Liu H."/>
            <person name="Ma Z."/>
            <person name="Zou Y."/>
            <person name="Zou M."/>
            <person name="Mao Y."/>
            <person name="Li X."/>
            <person name="Wang H."/>
            <person name="Chen T."/>
            <person name="Wang W."/>
            <person name="Yang R."/>
        </authorList>
    </citation>
    <scope>NUCLEOTIDE SEQUENCE [LARGE SCALE GENOMIC DNA]</scope>
    <source>
        <strain evidence="2">TTIB1903HZAU</strain>
        <tissue evidence="2">Muscle</tissue>
    </source>
</reference>
<evidence type="ECO:0000313" key="2">
    <source>
        <dbReference type="EMBL" id="KAA0718363.1"/>
    </source>
</evidence>
<proteinExistence type="predicted"/>
<name>A0A5A9P8Y3_9TELE</name>
<dbReference type="Proteomes" id="UP000324632">
    <property type="component" value="Chromosome 8"/>
</dbReference>
<organism evidence="2 3">
    <name type="scientific">Triplophysa tibetana</name>
    <dbReference type="NCBI Taxonomy" id="1572043"/>
    <lineage>
        <taxon>Eukaryota</taxon>
        <taxon>Metazoa</taxon>
        <taxon>Chordata</taxon>
        <taxon>Craniata</taxon>
        <taxon>Vertebrata</taxon>
        <taxon>Euteleostomi</taxon>
        <taxon>Actinopterygii</taxon>
        <taxon>Neopterygii</taxon>
        <taxon>Teleostei</taxon>
        <taxon>Ostariophysi</taxon>
        <taxon>Cypriniformes</taxon>
        <taxon>Nemacheilidae</taxon>
        <taxon>Triplophysa</taxon>
    </lineage>
</organism>
<gene>
    <name evidence="2" type="ORF">E1301_Tti019208</name>
</gene>
<evidence type="ECO:0000313" key="3">
    <source>
        <dbReference type="Proteomes" id="UP000324632"/>
    </source>
</evidence>
<keyword evidence="3" id="KW-1185">Reference proteome</keyword>
<sequence length="125" mass="13526">MDEGKPRSTLDRGAGHRPLPCIRRTRQTSSFSPRSAVRVDAVSVDSVSVYERLSRCEGDLGVTHEPGDERRCIAAPLRTRSEAARAALGAWDGEWCRGRSFVHAGLSSSRVSGVAPSICPVEDYG</sequence>
<feature type="region of interest" description="Disordered" evidence="1">
    <location>
        <begin position="1"/>
        <end position="35"/>
    </location>
</feature>
<protein>
    <submittedName>
        <fullName evidence="2">Uncharacterized protein</fullName>
    </submittedName>
</protein>